<dbReference type="OrthoDB" id="435881at2759"/>
<keyword evidence="2 4" id="KW-0285">Flavoprotein</keyword>
<dbReference type="Gene3D" id="1.10.579.10">
    <property type="entry name" value="DNA Cyclobutane Dipyrimidine Photolyase, subunit A, domain 3"/>
    <property type="match status" value="1"/>
</dbReference>
<dbReference type="InterPro" id="IPR005101">
    <property type="entry name" value="Cryptochr/Photolyase_FAD-bd"/>
</dbReference>
<dbReference type="Proteomes" id="UP000530660">
    <property type="component" value="Unassembled WGS sequence"/>
</dbReference>
<evidence type="ECO:0000256" key="4">
    <source>
        <dbReference type="PIRSR" id="PIRSR602081-1"/>
    </source>
</evidence>
<dbReference type="GO" id="GO:0032922">
    <property type="term" value="P:circadian regulation of gene expression"/>
    <property type="evidence" value="ECO:0007669"/>
    <property type="project" value="TreeGrafter"/>
</dbReference>
<name>A0A7J7IN82_9RHOD</name>
<evidence type="ECO:0000259" key="7">
    <source>
        <dbReference type="PROSITE" id="PS51645"/>
    </source>
</evidence>
<dbReference type="GO" id="GO:0003904">
    <property type="term" value="F:deoxyribodipyrimidine photo-lyase activity"/>
    <property type="evidence" value="ECO:0007669"/>
    <property type="project" value="TreeGrafter"/>
</dbReference>
<comment type="similarity">
    <text evidence="1">Belongs to the DNA photolyase class-1 family.</text>
</comment>
<evidence type="ECO:0000256" key="5">
    <source>
        <dbReference type="PIRSR" id="PIRSR602081-2"/>
    </source>
</evidence>
<accession>A0A7J7IN82</accession>
<dbReference type="GO" id="GO:0003677">
    <property type="term" value="F:DNA binding"/>
    <property type="evidence" value="ECO:0007669"/>
    <property type="project" value="TreeGrafter"/>
</dbReference>
<feature type="domain" description="Photolyase/cryptochrome alpha/beta" evidence="7">
    <location>
        <begin position="8"/>
        <end position="139"/>
    </location>
</feature>
<dbReference type="GO" id="GO:0071949">
    <property type="term" value="F:FAD binding"/>
    <property type="evidence" value="ECO:0007669"/>
    <property type="project" value="TreeGrafter"/>
</dbReference>
<dbReference type="PROSITE" id="PS51645">
    <property type="entry name" value="PHR_CRY_ALPHA_BETA"/>
    <property type="match status" value="1"/>
</dbReference>
<feature type="compositionally biased region" description="Basic and acidic residues" evidence="6">
    <location>
        <begin position="483"/>
        <end position="494"/>
    </location>
</feature>
<dbReference type="EMBL" id="VWRR01000004">
    <property type="protein sequence ID" value="KAF6004024.1"/>
    <property type="molecule type" value="Genomic_DNA"/>
</dbReference>
<reference evidence="8 9" key="1">
    <citation type="journal article" date="2020" name="J. Phycol.">
        <title>Comparative genome analysis reveals Cyanidiococcus gen. nov., a new extremophilic red algal genus sister to Cyanidioschyzon (Cyanidioschyzonaceae, Rhodophyta).</title>
        <authorList>
            <person name="Liu S.-L."/>
            <person name="Chiang Y.-R."/>
            <person name="Yoon H.S."/>
            <person name="Fu H.-Y."/>
        </authorList>
    </citation>
    <scope>NUCLEOTIDE SEQUENCE [LARGE SCALE GENOMIC DNA]</scope>
    <source>
        <strain evidence="8 9">THAL066</strain>
    </source>
</reference>
<evidence type="ECO:0000256" key="3">
    <source>
        <dbReference type="ARBA" id="ARBA00022827"/>
    </source>
</evidence>
<dbReference type="InterPro" id="IPR006050">
    <property type="entry name" value="DNA_photolyase_N"/>
</dbReference>
<dbReference type="InterPro" id="IPR014729">
    <property type="entry name" value="Rossmann-like_a/b/a_fold"/>
</dbReference>
<feature type="binding site" evidence="4">
    <location>
        <begin position="393"/>
        <end position="395"/>
    </location>
    <ligand>
        <name>FAD</name>
        <dbReference type="ChEBI" id="CHEBI:57692"/>
    </ligand>
</feature>
<dbReference type="AlphaFoldDB" id="A0A7J7IN82"/>
<feature type="site" description="Electron transfer via tryptophanyl radical" evidence="5">
    <location>
        <position position="403"/>
    </location>
</feature>
<dbReference type="PANTHER" id="PTHR11455:SF9">
    <property type="entry name" value="CRYPTOCHROME CIRCADIAN CLOCK 5 ISOFORM X1"/>
    <property type="match status" value="1"/>
</dbReference>
<feature type="binding site" evidence="4">
    <location>
        <begin position="256"/>
        <end position="260"/>
    </location>
    <ligand>
        <name>FAD</name>
        <dbReference type="ChEBI" id="CHEBI:57692"/>
    </ligand>
</feature>
<dbReference type="GO" id="GO:0005634">
    <property type="term" value="C:nucleus"/>
    <property type="evidence" value="ECO:0007669"/>
    <property type="project" value="TreeGrafter"/>
</dbReference>
<dbReference type="SUPFAM" id="SSF52425">
    <property type="entry name" value="Cryptochrome/photolyase, N-terminal domain"/>
    <property type="match status" value="1"/>
</dbReference>
<dbReference type="InterPro" id="IPR002081">
    <property type="entry name" value="Cryptochrome/DNA_photolyase_1"/>
</dbReference>
<sequence>MWVVMNGSSAVHWFRKGLRLHDNPALLDAVKNPATRYVLPVFCLDPVFLQPELVGVNRIQFLLECLQDLDRQLRQRRSRLFVLRGDPLEQFPAFFRRYKTTLLTYEFDTEPYAKHRDERVRQLCTDLGIDVRTRATHTLYDPELVRCKLGERPTPLTYKSFYSFVTGTLGRPPASMPAPTTADDDIHTPDIELDAYKVPTLAELRAYDGLSVTTSFRGGETEALAIMERFLTERQADVRAFSKPQTSPTAWPKASTTQLSPYFKFGCLSPRLFIERVQELHPLEEPPVSLIGQIWWREFFTYVAYVTPNFHQMRGNRICRQISWREDRDDPLYRAWEEARTGYPWIDACMTQLRKEGWLHHLARHAVACFLTRGDLWVSWERGRETFDRLLVDADYSLNSANWLWLSCSAFFHQYYRVYSPIGFPQKYDPNGDFVRHFLPVLREMPAKYIYTPWEAPLAVQRKAHCIIGEDYPSPIVDHATASRENMERMRKAVSESGPQRPPKRKRDDTGASTSSPIP</sequence>
<dbReference type="GO" id="GO:0005737">
    <property type="term" value="C:cytoplasm"/>
    <property type="evidence" value="ECO:0007669"/>
    <property type="project" value="TreeGrafter"/>
</dbReference>
<evidence type="ECO:0000313" key="8">
    <source>
        <dbReference type="EMBL" id="KAF6004024.1"/>
    </source>
</evidence>
<protein>
    <submittedName>
        <fullName evidence="8">Cryptochrome-2</fullName>
    </submittedName>
</protein>
<proteinExistence type="inferred from homology"/>
<feature type="region of interest" description="Disordered" evidence="6">
    <location>
        <begin position="483"/>
        <end position="519"/>
    </location>
</feature>
<dbReference type="Pfam" id="PF00875">
    <property type="entry name" value="DNA_photolyase"/>
    <property type="match status" value="1"/>
</dbReference>
<evidence type="ECO:0000256" key="6">
    <source>
        <dbReference type="SAM" id="MobiDB-lite"/>
    </source>
</evidence>
<keyword evidence="9" id="KW-1185">Reference proteome</keyword>
<comment type="caution">
    <text evidence="8">The sequence shown here is derived from an EMBL/GenBank/DDBJ whole genome shotgun (WGS) entry which is preliminary data.</text>
</comment>
<feature type="site" description="Electron transfer via tryptophanyl radical" evidence="5">
    <location>
        <position position="324"/>
    </location>
</feature>
<dbReference type="Gene3D" id="1.25.40.80">
    <property type="match status" value="1"/>
</dbReference>
<dbReference type="GO" id="GO:0043153">
    <property type="term" value="P:entrainment of circadian clock by photoperiod"/>
    <property type="evidence" value="ECO:0007669"/>
    <property type="project" value="TreeGrafter"/>
</dbReference>
<dbReference type="InterPro" id="IPR036134">
    <property type="entry name" value="Crypto/Photolyase_FAD-like_sf"/>
</dbReference>
<gene>
    <name evidence="8" type="primary">CRY2</name>
    <name evidence="8" type="ORF">F1559_000272</name>
</gene>
<organism evidence="8 9">
    <name type="scientific">Cyanidiococcus yangmingshanensis</name>
    <dbReference type="NCBI Taxonomy" id="2690220"/>
    <lineage>
        <taxon>Eukaryota</taxon>
        <taxon>Rhodophyta</taxon>
        <taxon>Bangiophyceae</taxon>
        <taxon>Cyanidiales</taxon>
        <taxon>Cyanidiaceae</taxon>
        <taxon>Cyanidiococcus</taxon>
    </lineage>
</organism>
<evidence type="ECO:0000256" key="1">
    <source>
        <dbReference type="ARBA" id="ARBA00005862"/>
    </source>
</evidence>
<comment type="cofactor">
    <cofactor evidence="4">
        <name>FAD</name>
        <dbReference type="ChEBI" id="CHEBI:57692"/>
    </cofactor>
    <text evidence="4">Binds 1 FAD per subunit.</text>
</comment>
<evidence type="ECO:0000313" key="9">
    <source>
        <dbReference type="Proteomes" id="UP000530660"/>
    </source>
</evidence>
<dbReference type="Gene3D" id="3.40.50.620">
    <property type="entry name" value="HUPs"/>
    <property type="match status" value="1"/>
</dbReference>
<dbReference type="SUPFAM" id="SSF48173">
    <property type="entry name" value="Cryptochrome/photolyase FAD-binding domain"/>
    <property type="match status" value="1"/>
</dbReference>
<dbReference type="InterPro" id="IPR036155">
    <property type="entry name" value="Crypto/Photolyase_N_sf"/>
</dbReference>
<feature type="site" description="Electron transfer via tryptophanyl radical" evidence="5">
    <location>
        <position position="380"/>
    </location>
</feature>
<dbReference type="Pfam" id="PF03441">
    <property type="entry name" value="FAD_binding_7"/>
    <property type="match status" value="1"/>
</dbReference>
<feature type="binding site" evidence="4">
    <location>
        <begin position="293"/>
        <end position="300"/>
    </location>
    <ligand>
        <name>FAD</name>
        <dbReference type="ChEBI" id="CHEBI:57692"/>
    </ligand>
</feature>
<dbReference type="PANTHER" id="PTHR11455">
    <property type="entry name" value="CRYPTOCHROME"/>
    <property type="match status" value="1"/>
</dbReference>
<evidence type="ECO:0000256" key="2">
    <source>
        <dbReference type="ARBA" id="ARBA00022630"/>
    </source>
</evidence>
<keyword evidence="3 4" id="KW-0274">FAD</keyword>